<evidence type="ECO:0008006" key="5">
    <source>
        <dbReference type="Google" id="ProtNLM"/>
    </source>
</evidence>
<keyword evidence="2" id="KW-1133">Transmembrane helix</keyword>
<sequence length="392" mass="44193">MSTVGMVVTIVIIIAAAIGGVWYWTKIKEDKSSEPPKDNRHAEIQEPILRNDDALPKPISHIKIPSEEPKEEDAPAAEPPLETAEEEKKEESEVSELPAEQSEPSDNYLEQPQPEELSESGLFKHDPFLMELVRINFRKPVTGSQLTPFVRSALDEIAPHGLLRVLALESNSQRWFKPDAIGMFEAVAFYVQLASSHASFNDVSLNQLNGQIFQRMEMHLDGSCEIQDVQELVNRTQYLNALIKQFGVQITLLLRPIEKVSIDTFEREATLLGFKRRSSKHYEKIGELVTDKEGRRLGNRKGTIEIRWIDDSNITISLNVPLIAPEKDPLRLFMTAVNAFAAVFDAEIVGSNGKVIDGATISLLKQELDRFYKEMRAKDVEPGSLRAHRLLD</sequence>
<evidence type="ECO:0000256" key="2">
    <source>
        <dbReference type="SAM" id="Phobius"/>
    </source>
</evidence>
<dbReference type="OrthoDB" id="9157239at2"/>
<gene>
    <name evidence="3" type="ORF">E5987_00560</name>
</gene>
<comment type="caution">
    <text evidence="3">The sequence shown here is derived from an EMBL/GenBank/DDBJ whole genome shotgun (WGS) entry which is preliminary data.</text>
</comment>
<keyword evidence="4" id="KW-1185">Reference proteome</keyword>
<feature type="region of interest" description="Disordered" evidence="1">
    <location>
        <begin position="30"/>
        <end position="116"/>
    </location>
</feature>
<organism evidence="3 4">
    <name type="scientific">Parasutterella muris</name>
    <dbReference type="NCBI Taxonomy" id="2565572"/>
    <lineage>
        <taxon>Bacteria</taxon>
        <taxon>Pseudomonadati</taxon>
        <taxon>Pseudomonadota</taxon>
        <taxon>Betaproteobacteria</taxon>
        <taxon>Burkholderiales</taxon>
        <taxon>Sutterellaceae</taxon>
        <taxon>Parasutterella</taxon>
    </lineage>
</organism>
<feature type="compositionally biased region" description="Basic and acidic residues" evidence="1">
    <location>
        <begin position="30"/>
        <end position="55"/>
    </location>
</feature>
<dbReference type="AlphaFoldDB" id="A0A6L6YE88"/>
<evidence type="ECO:0000256" key="1">
    <source>
        <dbReference type="SAM" id="MobiDB-lite"/>
    </source>
</evidence>
<evidence type="ECO:0000313" key="3">
    <source>
        <dbReference type="EMBL" id="MVX55704.1"/>
    </source>
</evidence>
<keyword evidence="2" id="KW-0472">Membrane</keyword>
<feature type="transmembrane region" description="Helical" evidence="2">
    <location>
        <begin position="6"/>
        <end position="24"/>
    </location>
</feature>
<reference evidence="3 4" key="1">
    <citation type="submission" date="2019-12" db="EMBL/GenBank/DDBJ databases">
        <title>Microbes associate with the intestines of laboratory mice.</title>
        <authorList>
            <person name="Navarre W."/>
            <person name="Wong E."/>
        </authorList>
    </citation>
    <scope>NUCLEOTIDE SEQUENCE [LARGE SCALE GENOMIC DNA]</scope>
    <source>
        <strain evidence="3 4">NM82_D38</strain>
    </source>
</reference>
<accession>A0A6L6YE88</accession>
<name>A0A6L6YE88_9BURK</name>
<proteinExistence type="predicted"/>
<protein>
    <recommendedName>
        <fullName evidence="5">Cell division protein ZipA</fullName>
    </recommendedName>
</protein>
<evidence type="ECO:0000313" key="4">
    <source>
        <dbReference type="Proteomes" id="UP000472580"/>
    </source>
</evidence>
<keyword evidence="2" id="KW-0812">Transmembrane</keyword>
<dbReference type="EMBL" id="WSRP01000001">
    <property type="protein sequence ID" value="MVX55704.1"/>
    <property type="molecule type" value="Genomic_DNA"/>
</dbReference>
<dbReference type="Proteomes" id="UP000472580">
    <property type="component" value="Unassembled WGS sequence"/>
</dbReference>